<name>F4PY66_CACFS</name>
<evidence type="ECO:0000313" key="2">
    <source>
        <dbReference type="Proteomes" id="UP000007797"/>
    </source>
</evidence>
<dbReference type="KEGG" id="dfa:DFA_00304"/>
<dbReference type="GeneID" id="14871672"/>
<dbReference type="Proteomes" id="UP000007797">
    <property type="component" value="Unassembled WGS sequence"/>
</dbReference>
<dbReference type="AlphaFoldDB" id="F4PY66"/>
<dbReference type="EMBL" id="GL883014">
    <property type="protein sequence ID" value="EGG19726.1"/>
    <property type="molecule type" value="Genomic_DNA"/>
</dbReference>
<evidence type="ECO:0000313" key="1">
    <source>
        <dbReference type="EMBL" id="EGG19726.1"/>
    </source>
</evidence>
<dbReference type="RefSeq" id="XP_004358020.1">
    <property type="nucleotide sequence ID" value="XM_004357963.1"/>
</dbReference>
<dbReference type="OrthoDB" id="21906at2759"/>
<protein>
    <submittedName>
        <fullName evidence="1">Uncharacterized protein</fullName>
    </submittedName>
</protein>
<accession>F4PY66</accession>
<gene>
    <name evidence="1" type="ORF">DFA_00304</name>
</gene>
<organism evidence="1 2">
    <name type="scientific">Cavenderia fasciculata</name>
    <name type="common">Slime mold</name>
    <name type="synonym">Dictyostelium fasciculatum</name>
    <dbReference type="NCBI Taxonomy" id="261658"/>
    <lineage>
        <taxon>Eukaryota</taxon>
        <taxon>Amoebozoa</taxon>
        <taxon>Evosea</taxon>
        <taxon>Eumycetozoa</taxon>
        <taxon>Dictyostelia</taxon>
        <taxon>Acytosteliales</taxon>
        <taxon>Cavenderiaceae</taxon>
        <taxon>Cavenderia</taxon>
    </lineage>
</organism>
<sequence length="261" mass="29893">MSITHKKLFYINSHNRISGTNSRFKYSITYYPQDKFDRVALLQATIPKSFYTVRKNLNSFTLIEDDQSTVITIPIGNYSRKSLQDTLEKKLNELSPNQVKYAINWPTSQQPNTGKYIFTCASTRDIQPVFSFTNQLFRHLGFDKDTKNQFVNNVLVSTNVINLQSDNVLSIHSDLCSNGDDDILQEIYSAAGSPDFSNIHWQNYDLEAYSKQLVSNTKTSFTIYLTDQDGNEVNLNGVNMNLTLILFKHNDVSQLSKKKKV</sequence>
<proteinExistence type="predicted"/>
<reference evidence="2" key="1">
    <citation type="journal article" date="2011" name="Genome Res.">
        <title>Phylogeny-wide analysis of social amoeba genomes highlights ancient origins for complex intercellular communication.</title>
        <authorList>
            <person name="Heidel A.J."/>
            <person name="Lawal H.M."/>
            <person name="Felder M."/>
            <person name="Schilde C."/>
            <person name="Helps N.R."/>
            <person name="Tunggal B."/>
            <person name="Rivero F."/>
            <person name="John U."/>
            <person name="Schleicher M."/>
            <person name="Eichinger L."/>
            <person name="Platzer M."/>
            <person name="Noegel A.A."/>
            <person name="Schaap P."/>
            <person name="Gloeckner G."/>
        </authorList>
    </citation>
    <scope>NUCLEOTIDE SEQUENCE [LARGE SCALE GENOMIC DNA]</scope>
    <source>
        <strain evidence="2">SH3</strain>
    </source>
</reference>
<keyword evidence="2" id="KW-1185">Reference proteome</keyword>